<dbReference type="Pfam" id="PF04082">
    <property type="entry name" value="Fungal_trans"/>
    <property type="match status" value="1"/>
</dbReference>
<dbReference type="PROSITE" id="PS00463">
    <property type="entry name" value="ZN2_CY6_FUNGAL_1"/>
    <property type="match status" value="1"/>
</dbReference>
<dbReference type="GO" id="GO:0008270">
    <property type="term" value="F:zinc ion binding"/>
    <property type="evidence" value="ECO:0007669"/>
    <property type="project" value="InterPro"/>
</dbReference>
<dbReference type="RefSeq" id="XP_033454834.1">
    <property type="nucleotide sequence ID" value="XM_033608150.1"/>
</dbReference>
<proteinExistence type="predicted"/>
<evidence type="ECO:0000256" key="1">
    <source>
        <dbReference type="ARBA" id="ARBA00022723"/>
    </source>
</evidence>
<organism evidence="6">
    <name type="scientific">Dissoconium aciculare CBS 342.82</name>
    <dbReference type="NCBI Taxonomy" id="1314786"/>
    <lineage>
        <taxon>Eukaryota</taxon>
        <taxon>Fungi</taxon>
        <taxon>Dikarya</taxon>
        <taxon>Ascomycota</taxon>
        <taxon>Pezizomycotina</taxon>
        <taxon>Dothideomycetes</taxon>
        <taxon>Dothideomycetidae</taxon>
        <taxon>Mycosphaerellales</taxon>
        <taxon>Dissoconiaceae</taxon>
        <taxon>Dissoconium</taxon>
    </lineage>
</organism>
<accession>A0A6J3LQ77</accession>
<dbReference type="GO" id="GO:0000981">
    <property type="term" value="F:DNA-binding transcription factor activity, RNA polymerase II-specific"/>
    <property type="evidence" value="ECO:0007669"/>
    <property type="project" value="InterPro"/>
</dbReference>
<feature type="region of interest" description="Disordered" evidence="3">
    <location>
        <begin position="50"/>
        <end position="98"/>
    </location>
</feature>
<dbReference type="GO" id="GO:0003677">
    <property type="term" value="F:DNA binding"/>
    <property type="evidence" value="ECO:0007669"/>
    <property type="project" value="InterPro"/>
</dbReference>
<dbReference type="Pfam" id="PF00172">
    <property type="entry name" value="Zn_clus"/>
    <property type="match status" value="1"/>
</dbReference>
<dbReference type="PROSITE" id="PS50048">
    <property type="entry name" value="ZN2_CY6_FUNGAL_2"/>
    <property type="match status" value="1"/>
</dbReference>
<reference evidence="6" key="2">
    <citation type="submission" date="2020-04" db="EMBL/GenBank/DDBJ databases">
        <authorList>
            <consortium name="NCBI Genome Project"/>
        </authorList>
    </citation>
    <scope>NUCLEOTIDE SEQUENCE</scope>
    <source>
        <strain evidence="6">CBS 342.82</strain>
    </source>
</reference>
<feature type="domain" description="Zn(2)-C6 fungal-type" evidence="4">
    <location>
        <begin position="13"/>
        <end position="43"/>
    </location>
</feature>
<dbReference type="CDD" id="cd00067">
    <property type="entry name" value="GAL4"/>
    <property type="match status" value="1"/>
</dbReference>
<feature type="compositionally biased region" description="Polar residues" evidence="3">
    <location>
        <begin position="80"/>
        <end position="98"/>
    </location>
</feature>
<reference evidence="6" key="3">
    <citation type="submission" date="2025-08" db="UniProtKB">
        <authorList>
            <consortium name="RefSeq"/>
        </authorList>
    </citation>
    <scope>IDENTIFICATION</scope>
    <source>
        <strain evidence="6">CBS 342.82</strain>
    </source>
</reference>
<dbReference type="SUPFAM" id="SSF57701">
    <property type="entry name" value="Zn2/Cys6 DNA-binding domain"/>
    <property type="match status" value="1"/>
</dbReference>
<reference evidence="6" key="1">
    <citation type="submission" date="2020-01" db="EMBL/GenBank/DDBJ databases">
        <authorList>
            <consortium name="DOE Joint Genome Institute"/>
            <person name="Haridas S."/>
            <person name="Albert R."/>
            <person name="Binder M."/>
            <person name="Bloem J."/>
            <person name="Labutti K."/>
            <person name="Salamov A."/>
            <person name="Andreopoulos B."/>
            <person name="Baker S.E."/>
            <person name="Barry K."/>
            <person name="Bills G."/>
            <person name="Bluhm B.H."/>
            <person name="Cannon C."/>
            <person name="Castanera R."/>
            <person name="Culley D.E."/>
            <person name="Daum C."/>
            <person name="Ezra D."/>
            <person name="Gonzalez J.B."/>
            <person name="Henrissat B."/>
            <person name="Kuo A."/>
            <person name="Liang C."/>
            <person name="Lipzen A."/>
            <person name="Lutzoni F."/>
            <person name="Magnuson J."/>
            <person name="Mondo S."/>
            <person name="Nolan M."/>
            <person name="Ohm R."/>
            <person name="Pangilinan J."/>
            <person name="Park H.-J."/>
            <person name="Ramirez L."/>
            <person name="Alfaro M."/>
            <person name="Sun H."/>
            <person name="Tritt A."/>
            <person name="Yoshinaga Y."/>
            <person name="Zwiers L.-H."/>
            <person name="Turgeon B.G."/>
            <person name="Goodwin S.B."/>
            <person name="Spatafora J.W."/>
            <person name="Crous P.W."/>
            <person name="Grigoriev I.V."/>
        </authorList>
    </citation>
    <scope>NUCLEOTIDE SEQUENCE</scope>
    <source>
        <strain evidence="6">CBS 342.82</strain>
    </source>
</reference>
<keyword evidence="5" id="KW-1185">Reference proteome</keyword>
<protein>
    <recommendedName>
        <fullName evidence="4">Zn(2)-C6 fungal-type domain-containing protein</fullName>
    </recommendedName>
</protein>
<dbReference type="SMART" id="SM00066">
    <property type="entry name" value="GAL4"/>
    <property type="match status" value="1"/>
</dbReference>
<evidence type="ECO:0000256" key="2">
    <source>
        <dbReference type="ARBA" id="ARBA00023242"/>
    </source>
</evidence>
<dbReference type="CDD" id="cd12148">
    <property type="entry name" value="fungal_TF_MHR"/>
    <property type="match status" value="1"/>
</dbReference>
<dbReference type="Gene3D" id="4.10.240.10">
    <property type="entry name" value="Zn(2)-C6 fungal-type DNA-binding domain"/>
    <property type="match status" value="1"/>
</dbReference>
<dbReference type="PANTHER" id="PTHR47431:SF2">
    <property type="entry name" value="ZN(II)2CYS6 TRANSCRIPTION FACTOR (EUROFUNG)"/>
    <property type="match status" value="1"/>
</dbReference>
<keyword evidence="1" id="KW-0479">Metal-binding</keyword>
<gene>
    <name evidence="6" type="ORF">K489DRAFT_414291</name>
</gene>
<dbReference type="GO" id="GO:0006351">
    <property type="term" value="P:DNA-templated transcription"/>
    <property type="evidence" value="ECO:0007669"/>
    <property type="project" value="InterPro"/>
</dbReference>
<evidence type="ECO:0000313" key="6">
    <source>
        <dbReference type="RefSeq" id="XP_033454834.1"/>
    </source>
</evidence>
<dbReference type="OrthoDB" id="10067394at2759"/>
<dbReference type="InterPro" id="IPR007219">
    <property type="entry name" value="XnlR_reg_dom"/>
</dbReference>
<dbReference type="InterPro" id="IPR001138">
    <property type="entry name" value="Zn2Cys6_DnaBD"/>
</dbReference>
<dbReference type="PANTHER" id="PTHR47431">
    <property type="entry name" value="ZN(II)2CYS6 TRANSCRIPTION FACTOR (EUROFUNG)-RELATED"/>
    <property type="match status" value="1"/>
</dbReference>
<dbReference type="Proteomes" id="UP000504637">
    <property type="component" value="Unplaced"/>
</dbReference>
<evidence type="ECO:0000313" key="5">
    <source>
        <dbReference type="Proteomes" id="UP000504637"/>
    </source>
</evidence>
<dbReference type="AlphaFoldDB" id="A0A6J3LQ77"/>
<name>A0A6J3LQ77_9PEZI</name>
<evidence type="ECO:0000259" key="4">
    <source>
        <dbReference type="PROSITE" id="PS50048"/>
    </source>
</evidence>
<evidence type="ECO:0000256" key="3">
    <source>
        <dbReference type="SAM" id="MobiDB-lite"/>
    </source>
</evidence>
<dbReference type="SMART" id="SM00906">
    <property type="entry name" value="Fungal_trans"/>
    <property type="match status" value="1"/>
</dbReference>
<keyword evidence="2" id="KW-0539">Nucleus</keyword>
<dbReference type="GeneID" id="54365949"/>
<dbReference type="InterPro" id="IPR036864">
    <property type="entry name" value="Zn2-C6_fun-type_DNA-bd_sf"/>
</dbReference>
<sequence>MREKTVDAPSRLACVQCRRRHLKCDGVTPTCQRCIEEGSDCVFAPSRRGLARKRPAPDSSAVQAAELGRMSMRKPDETAPRSQISSLSPSGSYNGATSDLETRLNFRPRMPELASNVNIASTTMATINPGLSDADKNKLINSFYQRFYPAHPIIVPRAFFSSQHYPHYLELVICFIGQQYQSTPGPVPNQLPGSNAMNLHHLASVAMLESKDEDTVHRVQALIFYSIALHGRHQTKEAESCVARAARIALMVGLNRPDFARDAPVQDLKREESIRRTWWELYTIDAYISALHRKPMFTSSNIKPLPLLPCAQSDFELYDLDVPPVSLNTFSGRVFADENVVFSSYCYRIEAARIIERVLSLSALESAEPDEIQNVDNAIASWKFHLPNHGDTLIQSSGEVDPLLFQAHFMIHCATIFLHFPRSELPATIPSTNDIACAKGYRQLPPTSSHHTAKTINASKEISNLASIPGQLDQHSPFFSCGLILSCIVQLAAASTHLHSCGARCFQQHRDRVVLILGVLKCLGPTWAVAHNAVQQLRVVANTIFTADSPEECAPTTNSSIHDSALDLGELPDSLSWFDLLAPGELEESLLAFSNTRT</sequence>